<keyword evidence="3" id="KW-1185">Reference proteome</keyword>
<reference evidence="2 3" key="1">
    <citation type="submission" date="2019-12" db="EMBL/GenBank/DDBJ databases">
        <title>Mucilaginibacter sp. HMF7410 genome sequencing and assembly.</title>
        <authorList>
            <person name="Kang H."/>
            <person name="Cha I."/>
            <person name="Kim H."/>
            <person name="Joh K."/>
        </authorList>
    </citation>
    <scope>NUCLEOTIDE SEQUENCE [LARGE SCALE GENOMIC DNA]</scope>
    <source>
        <strain evidence="2 3">HMF7410</strain>
    </source>
</reference>
<feature type="region of interest" description="Disordered" evidence="1">
    <location>
        <begin position="1"/>
        <end position="24"/>
    </location>
</feature>
<dbReference type="Proteomes" id="UP000462014">
    <property type="component" value="Unassembled WGS sequence"/>
</dbReference>
<evidence type="ECO:0000313" key="2">
    <source>
        <dbReference type="EMBL" id="MVN21602.1"/>
    </source>
</evidence>
<evidence type="ECO:0000256" key="1">
    <source>
        <dbReference type="SAM" id="MobiDB-lite"/>
    </source>
</evidence>
<sequence>MLIKEKTDNGSETEKPVCKEGQPNRQVDGFKQYFDEGRKAYLKKPERCSISKNNKA</sequence>
<comment type="caution">
    <text evidence="2">The sequence shown here is derived from an EMBL/GenBank/DDBJ whole genome shotgun (WGS) entry which is preliminary data.</text>
</comment>
<name>A0A7K1SWA0_9SPHI</name>
<protein>
    <submittedName>
        <fullName evidence="2">Uncharacterized protein</fullName>
    </submittedName>
</protein>
<gene>
    <name evidence="2" type="ORF">GO621_08630</name>
</gene>
<dbReference type="AlphaFoldDB" id="A0A7K1SWA0"/>
<accession>A0A7K1SWA0</accession>
<evidence type="ECO:0000313" key="3">
    <source>
        <dbReference type="Proteomes" id="UP000462014"/>
    </source>
</evidence>
<organism evidence="2 3">
    <name type="scientific">Mucilaginibacter arboris</name>
    <dbReference type="NCBI Taxonomy" id="2682090"/>
    <lineage>
        <taxon>Bacteria</taxon>
        <taxon>Pseudomonadati</taxon>
        <taxon>Bacteroidota</taxon>
        <taxon>Sphingobacteriia</taxon>
        <taxon>Sphingobacteriales</taxon>
        <taxon>Sphingobacteriaceae</taxon>
        <taxon>Mucilaginibacter</taxon>
    </lineage>
</organism>
<dbReference type="EMBL" id="WPIK01000006">
    <property type="protein sequence ID" value="MVN21602.1"/>
    <property type="molecule type" value="Genomic_DNA"/>
</dbReference>
<feature type="compositionally biased region" description="Basic and acidic residues" evidence="1">
    <location>
        <begin position="1"/>
        <end position="18"/>
    </location>
</feature>
<proteinExistence type="predicted"/>
<dbReference type="RefSeq" id="WP_157566058.1">
    <property type="nucleotide sequence ID" value="NZ_WPIK01000006.1"/>
</dbReference>